<evidence type="ECO:0000256" key="9">
    <source>
        <dbReference type="ARBA" id="ARBA00022889"/>
    </source>
</evidence>
<name>A0A8T0BD17_SILME</name>
<evidence type="ECO:0000259" key="16">
    <source>
        <dbReference type="PROSITE" id="PS50026"/>
    </source>
</evidence>
<dbReference type="InterPro" id="IPR009030">
    <property type="entry name" value="Growth_fac_rcpt_cys_sf"/>
</dbReference>
<keyword evidence="2" id="KW-0964">Secreted</keyword>
<evidence type="ECO:0000313" key="20">
    <source>
        <dbReference type="EMBL" id="KAF7703236.1"/>
    </source>
</evidence>
<dbReference type="SMART" id="SM00181">
    <property type="entry name" value="EGF"/>
    <property type="match status" value="6"/>
</dbReference>
<feature type="repeat" description="LDL-receptor class B" evidence="13">
    <location>
        <begin position="953"/>
        <end position="995"/>
    </location>
</feature>
<keyword evidence="10 14" id="KW-1015">Disulfide bond</keyword>
<gene>
    <name evidence="20" type="ORF">HF521_022243</name>
</gene>
<dbReference type="Gene3D" id="2.120.10.30">
    <property type="entry name" value="TolB, C-terminal domain"/>
    <property type="match status" value="2"/>
</dbReference>
<feature type="domain" description="Nidogen G2 beta-barrel" evidence="17">
    <location>
        <begin position="407"/>
        <end position="641"/>
    </location>
</feature>
<dbReference type="CDD" id="cd00054">
    <property type="entry name" value="EGF_CA"/>
    <property type="match status" value="3"/>
</dbReference>
<dbReference type="InterPro" id="IPR009017">
    <property type="entry name" value="GFP"/>
</dbReference>
<dbReference type="SUPFAM" id="SSF57196">
    <property type="entry name" value="EGF/Laminin"/>
    <property type="match status" value="2"/>
</dbReference>
<accession>A0A8T0BD17</accession>
<evidence type="ECO:0000256" key="11">
    <source>
        <dbReference type="ARBA" id="ARBA00023180"/>
    </source>
</evidence>
<feature type="domain" description="EGF-like" evidence="16">
    <location>
        <begin position="639"/>
        <end position="680"/>
    </location>
</feature>
<dbReference type="Proteomes" id="UP000606274">
    <property type="component" value="Unassembled WGS sequence"/>
</dbReference>
<evidence type="ECO:0000256" key="4">
    <source>
        <dbReference type="ARBA" id="ARBA00022536"/>
    </source>
</evidence>
<dbReference type="PROSITE" id="PS51220">
    <property type="entry name" value="NIDO"/>
    <property type="match status" value="1"/>
</dbReference>
<dbReference type="SMART" id="SM00682">
    <property type="entry name" value="G2F"/>
    <property type="match status" value="1"/>
</dbReference>
<dbReference type="InterPro" id="IPR050778">
    <property type="entry name" value="Cueball_EGF_LRP_Nidogen"/>
</dbReference>
<evidence type="ECO:0000259" key="19">
    <source>
        <dbReference type="PROSITE" id="PS51220"/>
    </source>
</evidence>
<keyword evidence="9" id="KW-0130">Cell adhesion</keyword>
<feature type="repeat" description="LDL-receptor class B" evidence="13">
    <location>
        <begin position="1176"/>
        <end position="1220"/>
    </location>
</feature>
<dbReference type="InterPro" id="IPR003886">
    <property type="entry name" value="NIDO_dom"/>
</dbReference>
<dbReference type="SUPFAM" id="SSF63825">
    <property type="entry name" value="YWTD domain"/>
    <property type="match status" value="2"/>
</dbReference>
<dbReference type="Pfam" id="PF07645">
    <property type="entry name" value="EGF_CA"/>
    <property type="match status" value="1"/>
</dbReference>
<organism evidence="20 21">
    <name type="scientific">Silurus meridionalis</name>
    <name type="common">Southern catfish</name>
    <name type="synonym">Silurus soldatovi meridionalis</name>
    <dbReference type="NCBI Taxonomy" id="175797"/>
    <lineage>
        <taxon>Eukaryota</taxon>
        <taxon>Metazoa</taxon>
        <taxon>Chordata</taxon>
        <taxon>Craniata</taxon>
        <taxon>Vertebrata</taxon>
        <taxon>Euteleostomi</taxon>
        <taxon>Actinopterygii</taxon>
        <taxon>Neopterygii</taxon>
        <taxon>Teleostei</taxon>
        <taxon>Ostariophysi</taxon>
        <taxon>Siluriformes</taxon>
        <taxon>Siluridae</taxon>
        <taxon>Silurus</taxon>
    </lineage>
</organism>
<dbReference type="PROSITE" id="PS51120">
    <property type="entry name" value="LDLRB"/>
    <property type="match status" value="5"/>
</dbReference>
<comment type="caution">
    <text evidence="12">Lacks conserved residue(s) required for the propagation of feature annotation.</text>
</comment>
<dbReference type="Pfam" id="PF14670">
    <property type="entry name" value="FXa_inhibition"/>
    <property type="match status" value="1"/>
</dbReference>
<dbReference type="SUPFAM" id="SSF54511">
    <property type="entry name" value="GFP-like"/>
    <property type="match status" value="1"/>
</dbReference>
<dbReference type="GO" id="GO:0030855">
    <property type="term" value="P:epithelial cell differentiation"/>
    <property type="evidence" value="ECO:0007669"/>
    <property type="project" value="UniProtKB-ARBA"/>
</dbReference>
<protein>
    <recommendedName>
        <fullName evidence="22">Nidogen-1</fullName>
    </recommendedName>
</protein>
<dbReference type="PROSITE" id="PS01186">
    <property type="entry name" value="EGF_2"/>
    <property type="match status" value="5"/>
</dbReference>
<keyword evidence="5 15" id="KW-0732">Signal</keyword>
<reference evidence="20" key="1">
    <citation type="submission" date="2020-08" db="EMBL/GenBank/DDBJ databases">
        <title>Chromosome-level assembly of Southern catfish (Silurus meridionalis) provides insights into visual adaptation to the nocturnal and benthic lifestyles.</title>
        <authorList>
            <person name="Zhang Y."/>
            <person name="Wang D."/>
            <person name="Peng Z."/>
        </authorList>
    </citation>
    <scope>NUCLEOTIDE SEQUENCE</scope>
    <source>
        <strain evidence="20">SWU-2019-XX</strain>
        <tissue evidence="20">Muscle</tissue>
    </source>
</reference>
<feature type="domain" description="EGF-like" evidence="16">
    <location>
        <begin position="681"/>
        <end position="723"/>
    </location>
</feature>
<dbReference type="GO" id="GO:0005886">
    <property type="term" value="C:plasma membrane"/>
    <property type="evidence" value="ECO:0007669"/>
    <property type="project" value="TreeGrafter"/>
</dbReference>
<dbReference type="GO" id="GO:0007160">
    <property type="term" value="P:cell-matrix adhesion"/>
    <property type="evidence" value="ECO:0007669"/>
    <property type="project" value="InterPro"/>
</dbReference>
<dbReference type="SUPFAM" id="SSF57184">
    <property type="entry name" value="Growth factor receptor domain"/>
    <property type="match status" value="1"/>
</dbReference>
<sequence>MASGVRTVLFGLKLLLFAGLVSVKCANRNDLLDYGYQFGDQTLQPGTDQTQRVQLERAVHFFEKTFQTVYVNTNGFVSVDNPPAQSEYLGKMPATFGIIAAFLGDLDTSDGVGKVYFRQDTSSELLQKLAKRIHLAFPDESKPELIHAFIVTWDNVAAQGEPERGDGSYKKRNTFQLVLATTELSTYAILLYPKDDMHYFSTPIEDGNRAIEAGFSQGDIESWLWPTQGIYYRIPANVESPDVSELTELTNSGTHGLWVYKIGSSTVFTNIIPGHVTTVKKVFLRELPEISEPVFSGQDELLYEAKTTLPEFIIPITNSPPLSKSRAYYEHYPIPRGPRPVDNQEVLVLDEHEENINVNVFNYHEKCTNNRHKCSSFADCRDYNTGYCCHCKEGYYGNGNDCVAAGKPQRMNGKVNGRIYVGSSSFPVEFSGNDLHSYVVVNDGRAYVAISNIPASVGYSLQPLSSLGGIIGWAFALEQPGFENGFSVIGGVFTRRAEVSFQPGGEKLTITQEFKGIDEHDHLVVSTHLDGRIPEVLPGASVQIDPYFEIYQYSSNLITSTSTREYTVSPPDGPVQTLSYQWRQRITFQSCQHGESILSALQPSQQLSVDQVFVMYDSTNQLIRYAMSNKVGPVGGTPEQNACYTGRHGCDTNAACLPGHGNEYTCQCASGFTGDGRACYDIDECVEAARICGAHAICNNHPGTFRCECMDGFQFGADGRTCVQVHHDINHCQRGTHDCDIAERARCSYTGGSEYICSCLPGFTGDGRVCQDIDECHTSPCHRDANCYNTQGSYTCQCNAGFYGDGFRCTADSVREKTVCERHRETALAATSTGVLTVGQYIPSCEYNGEYTPMQCHESIGQCWCVYHNGQEIPGTRTGPDSRPSCQDYVPIGPTTRPDVRPPPPGANLLFAQNGKIDHIPLDGINMKKEETKTMLHLPDKVVIAVAYDCVDKMVYWTDITQPSISRASVHGGQPTIVISKDLESPEGIAIDHLSRNMYWTDSALDRIEVSRLDGQHRRMLFDTDLVNPRAIIADPVNGRLYWSDWNRDQPKIEMSNMDGTDRVVLVHDNIELPNGLSFDPHTRQLCWADAGTRKVECINPYTRLRRKVVEGLQYPFSIVSSGRNLYYTDWRRNMYWTDSALDRIEVSRLDGQHRRMLFDTDLVNPRAIIADPVNGRLYWSDWNRDQPKIEMSNMDGTDRVVLVHDNIELPNGLSFDPHTRQLCWADAGTRKVECINPYTRLRRKVVEGLQYPFSIVSSGRNLYYTDWRRQAVVSVDQVTGKEVDEFLPQKRSRLYGITTSYTQCPQAERNYCSSNNGGCSHLCLPRPGGFTCRCPDTQDPTCIERDRHI</sequence>
<evidence type="ECO:0000256" key="3">
    <source>
        <dbReference type="ARBA" id="ARBA00022530"/>
    </source>
</evidence>
<keyword evidence="7" id="KW-0106">Calcium</keyword>
<dbReference type="GO" id="GO:0017147">
    <property type="term" value="F:Wnt-protein binding"/>
    <property type="evidence" value="ECO:0007669"/>
    <property type="project" value="TreeGrafter"/>
</dbReference>
<keyword evidence="11" id="KW-0325">Glycoprotein</keyword>
<dbReference type="CDD" id="cd00191">
    <property type="entry name" value="TY"/>
    <property type="match status" value="1"/>
</dbReference>
<dbReference type="GO" id="GO:0005604">
    <property type="term" value="C:basement membrane"/>
    <property type="evidence" value="ECO:0007669"/>
    <property type="project" value="UniProtKB-SubCell"/>
</dbReference>
<evidence type="ECO:0000256" key="1">
    <source>
        <dbReference type="ARBA" id="ARBA00004302"/>
    </source>
</evidence>
<proteinExistence type="predicted"/>
<feature type="signal peptide" evidence="15">
    <location>
        <begin position="1"/>
        <end position="26"/>
    </location>
</feature>
<dbReference type="CDD" id="cd00255">
    <property type="entry name" value="nidG2"/>
    <property type="match status" value="1"/>
</dbReference>
<dbReference type="GO" id="GO:0005509">
    <property type="term" value="F:calcium ion binding"/>
    <property type="evidence" value="ECO:0007669"/>
    <property type="project" value="InterPro"/>
</dbReference>
<keyword evidence="6" id="KW-0677">Repeat</keyword>
<dbReference type="PROSITE" id="PS01187">
    <property type="entry name" value="EGF_CA"/>
    <property type="match status" value="1"/>
</dbReference>
<feature type="domain" description="EGF-like" evidence="16">
    <location>
        <begin position="772"/>
        <end position="810"/>
    </location>
</feature>
<dbReference type="PROSITE" id="PS51162">
    <property type="entry name" value="THYROGLOBULIN_1_2"/>
    <property type="match status" value="1"/>
</dbReference>
<dbReference type="Gene3D" id="4.10.800.10">
    <property type="entry name" value="Thyroglobulin type-1"/>
    <property type="match status" value="1"/>
</dbReference>
<dbReference type="Gene3D" id="2.10.25.10">
    <property type="entry name" value="Laminin"/>
    <property type="match status" value="5"/>
</dbReference>
<feature type="repeat" description="LDL-receptor class B" evidence="13">
    <location>
        <begin position="996"/>
        <end position="1038"/>
    </location>
</feature>
<dbReference type="InterPro" id="IPR036857">
    <property type="entry name" value="Thyroglobulin_1_sf"/>
</dbReference>
<dbReference type="InterPro" id="IPR026823">
    <property type="entry name" value="cEGF"/>
</dbReference>
<evidence type="ECO:0000256" key="10">
    <source>
        <dbReference type="ARBA" id="ARBA00023157"/>
    </source>
</evidence>
<dbReference type="Pfam" id="PF00058">
    <property type="entry name" value="Ldl_recept_b"/>
    <property type="match status" value="5"/>
</dbReference>
<evidence type="ECO:0000256" key="14">
    <source>
        <dbReference type="PROSITE-ProRule" id="PRU00500"/>
    </source>
</evidence>
<dbReference type="PROSITE" id="PS50026">
    <property type="entry name" value="EGF_3"/>
    <property type="match status" value="4"/>
</dbReference>
<dbReference type="Pfam" id="PF00086">
    <property type="entry name" value="Thyroglobulin_1"/>
    <property type="match status" value="1"/>
</dbReference>
<dbReference type="InterPro" id="IPR011042">
    <property type="entry name" value="6-blade_b-propeller_TolB-like"/>
</dbReference>
<evidence type="ECO:0000256" key="7">
    <source>
        <dbReference type="ARBA" id="ARBA00022837"/>
    </source>
</evidence>
<dbReference type="SMART" id="SM00539">
    <property type="entry name" value="NIDO"/>
    <property type="match status" value="1"/>
</dbReference>
<evidence type="ECO:0000256" key="5">
    <source>
        <dbReference type="ARBA" id="ARBA00022729"/>
    </source>
</evidence>
<dbReference type="InterPro" id="IPR049883">
    <property type="entry name" value="NOTCH1_EGF-like"/>
</dbReference>
<evidence type="ECO:0000256" key="2">
    <source>
        <dbReference type="ARBA" id="ARBA00022525"/>
    </source>
</evidence>
<evidence type="ECO:0000256" key="6">
    <source>
        <dbReference type="ARBA" id="ARBA00022737"/>
    </source>
</evidence>
<dbReference type="Pfam" id="PF07474">
    <property type="entry name" value="G2F"/>
    <property type="match status" value="1"/>
</dbReference>
<keyword evidence="8" id="KW-0084">Basement membrane</keyword>
<dbReference type="PANTHER" id="PTHR46513">
    <property type="entry name" value="VITELLOGENIN RECEPTOR-LIKE PROTEIN-RELATED-RELATED"/>
    <property type="match status" value="1"/>
</dbReference>
<dbReference type="Pfam" id="PF12947">
    <property type="entry name" value="EGF_3"/>
    <property type="match status" value="2"/>
</dbReference>
<dbReference type="SMART" id="SM00211">
    <property type="entry name" value="TY"/>
    <property type="match status" value="1"/>
</dbReference>
<dbReference type="SMART" id="SM00179">
    <property type="entry name" value="EGF_CA"/>
    <property type="match status" value="5"/>
</dbReference>
<dbReference type="PROSITE" id="PS00484">
    <property type="entry name" value="THYROGLOBULIN_1_1"/>
    <property type="match status" value="1"/>
</dbReference>
<evidence type="ECO:0000256" key="8">
    <source>
        <dbReference type="ARBA" id="ARBA00022869"/>
    </source>
</evidence>
<dbReference type="Gene3D" id="2.40.155.10">
    <property type="entry name" value="Green fluorescent protein"/>
    <property type="match status" value="1"/>
</dbReference>
<dbReference type="PANTHER" id="PTHR46513:SF6">
    <property type="entry name" value="NIDOGEN-1"/>
    <property type="match status" value="1"/>
</dbReference>
<dbReference type="Pfam" id="PF12662">
    <property type="entry name" value="cEGF"/>
    <property type="match status" value="1"/>
</dbReference>
<dbReference type="Pfam" id="PF06119">
    <property type="entry name" value="NIDO"/>
    <property type="match status" value="1"/>
</dbReference>
<keyword evidence="21" id="KW-1185">Reference proteome</keyword>
<feature type="disulfide bond" evidence="14">
    <location>
        <begin position="856"/>
        <end position="863"/>
    </location>
</feature>
<dbReference type="InterPro" id="IPR000716">
    <property type="entry name" value="Thyroglobulin_1"/>
</dbReference>
<evidence type="ECO:0000313" key="21">
    <source>
        <dbReference type="Proteomes" id="UP000606274"/>
    </source>
</evidence>
<comment type="caution">
    <text evidence="20">The sequence shown here is derived from an EMBL/GenBank/DDBJ whole genome shotgun (WGS) entry which is preliminary data.</text>
</comment>
<dbReference type="InterPro" id="IPR000152">
    <property type="entry name" value="EGF-type_Asp/Asn_hydroxyl_site"/>
</dbReference>
<dbReference type="FunFam" id="2.10.25.10:FF:000139">
    <property type="entry name" value="Fibulin-1"/>
    <property type="match status" value="1"/>
</dbReference>
<evidence type="ECO:0000256" key="12">
    <source>
        <dbReference type="PROSITE-ProRule" id="PRU00076"/>
    </source>
</evidence>
<evidence type="ECO:0000259" key="18">
    <source>
        <dbReference type="PROSITE" id="PS51162"/>
    </source>
</evidence>
<dbReference type="InterPro" id="IPR024731">
    <property type="entry name" value="NELL2-like_EGF"/>
</dbReference>
<evidence type="ECO:0008006" key="22">
    <source>
        <dbReference type="Google" id="ProtNLM"/>
    </source>
</evidence>
<dbReference type="InterPro" id="IPR000742">
    <property type="entry name" value="EGF"/>
</dbReference>
<dbReference type="InterPro" id="IPR001881">
    <property type="entry name" value="EGF-like_Ca-bd_dom"/>
</dbReference>
<dbReference type="FunFam" id="2.120.10.30:FF:000241">
    <property type="entry name" value="Low-density lipoprotein receptor-related protein 6"/>
    <property type="match status" value="2"/>
</dbReference>
<feature type="chain" id="PRO_5035912089" description="Nidogen-1" evidence="15">
    <location>
        <begin position="27"/>
        <end position="1350"/>
    </location>
</feature>
<dbReference type="PROSITE" id="PS50993">
    <property type="entry name" value="NIDOGEN_G2"/>
    <property type="match status" value="1"/>
</dbReference>
<dbReference type="PROSITE" id="PS00010">
    <property type="entry name" value="ASX_HYDROXYL"/>
    <property type="match status" value="2"/>
</dbReference>
<evidence type="ECO:0000259" key="17">
    <source>
        <dbReference type="PROSITE" id="PS50993"/>
    </source>
</evidence>
<feature type="repeat" description="LDL-receptor class B" evidence="13">
    <location>
        <begin position="1133"/>
        <end position="1175"/>
    </location>
</feature>
<dbReference type="GO" id="GO:0042813">
    <property type="term" value="F:Wnt receptor activity"/>
    <property type="evidence" value="ECO:0007669"/>
    <property type="project" value="TreeGrafter"/>
</dbReference>
<dbReference type="EMBL" id="JABFDY010000009">
    <property type="protein sequence ID" value="KAF7703236.1"/>
    <property type="molecule type" value="Genomic_DNA"/>
</dbReference>
<keyword evidence="4 12" id="KW-0245">EGF-like domain</keyword>
<feature type="repeat" description="LDL-receptor class B" evidence="13">
    <location>
        <begin position="1039"/>
        <end position="1083"/>
    </location>
</feature>
<dbReference type="InterPro" id="IPR006605">
    <property type="entry name" value="G2_nidogen/fibulin_G2F"/>
</dbReference>
<dbReference type="InterPro" id="IPR000033">
    <property type="entry name" value="LDLR_classB_rpt"/>
</dbReference>
<dbReference type="FunFam" id="2.10.25.10:FF:000038">
    <property type="entry name" value="Fibrillin 2"/>
    <property type="match status" value="1"/>
</dbReference>
<evidence type="ECO:0000256" key="15">
    <source>
        <dbReference type="SAM" id="SignalP"/>
    </source>
</evidence>
<keyword evidence="3" id="KW-0272">Extracellular matrix</keyword>
<dbReference type="SUPFAM" id="SSF57610">
    <property type="entry name" value="Thyroglobulin type-1 domain"/>
    <property type="match status" value="1"/>
</dbReference>
<comment type="subcellular location">
    <subcellularLocation>
        <location evidence="1">Secreted</location>
        <location evidence="1">Extracellular space</location>
        <location evidence="1">Extracellular matrix</location>
        <location evidence="1">Basement membrane</location>
    </subcellularLocation>
</comment>
<feature type="domain" description="NIDO" evidence="19">
    <location>
        <begin position="101"/>
        <end position="265"/>
    </location>
</feature>
<evidence type="ECO:0000256" key="13">
    <source>
        <dbReference type="PROSITE-ProRule" id="PRU00461"/>
    </source>
</evidence>
<dbReference type="GO" id="GO:0060070">
    <property type="term" value="P:canonical Wnt signaling pathway"/>
    <property type="evidence" value="ECO:0007669"/>
    <property type="project" value="TreeGrafter"/>
</dbReference>
<feature type="domain" description="Thyroglobulin type-1" evidence="18">
    <location>
        <begin position="817"/>
        <end position="886"/>
    </location>
</feature>
<dbReference type="InterPro" id="IPR018097">
    <property type="entry name" value="EGF_Ca-bd_CS"/>
</dbReference>
<dbReference type="SMART" id="SM00135">
    <property type="entry name" value="LY"/>
    <property type="match status" value="8"/>
</dbReference>
<feature type="domain" description="EGF-like" evidence="16">
    <location>
        <begin position="728"/>
        <end position="771"/>
    </location>
</feature>